<organism evidence="2 3">
    <name type="scientific">Eschrichtius robustus</name>
    <name type="common">California gray whale</name>
    <name type="synonym">Eschrichtius gibbosus</name>
    <dbReference type="NCBI Taxonomy" id="9764"/>
    <lineage>
        <taxon>Eukaryota</taxon>
        <taxon>Metazoa</taxon>
        <taxon>Chordata</taxon>
        <taxon>Craniata</taxon>
        <taxon>Vertebrata</taxon>
        <taxon>Euteleostomi</taxon>
        <taxon>Mammalia</taxon>
        <taxon>Eutheria</taxon>
        <taxon>Laurasiatheria</taxon>
        <taxon>Artiodactyla</taxon>
        <taxon>Whippomorpha</taxon>
        <taxon>Cetacea</taxon>
        <taxon>Mysticeti</taxon>
        <taxon>Eschrichtiidae</taxon>
        <taxon>Eschrichtius</taxon>
    </lineage>
</organism>
<reference evidence="2 3" key="1">
    <citation type="submission" date="2022-11" db="EMBL/GenBank/DDBJ databases">
        <title>Whole genome sequence of Eschrichtius robustus ER-17-0199.</title>
        <authorList>
            <person name="Bruniche-Olsen A."/>
            <person name="Black A.N."/>
            <person name="Fields C.J."/>
            <person name="Walden K."/>
            <person name="Dewoody J.A."/>
        </authorList>
    </citation>
    <scope>NUCLEOTIDE SEQUENCE [LARGE SCALE GENOMIC DNA]</scope>
    <source>
        <strain evidence="2">ER-17-0199</strain>
        <tissue evidence="2">Blubber</tissue>
    </source>
</reference>
<evidence type="ECO:0000313" key="2">
    <source>
        <dbReference type="EMBL" id="KAJ8783392.1"/>
    </source>
</evidence>
<comment type="caution">
    <text evidence="2">The sequence shown here is derived from an EMBL/GenBank/DDBJ whole genome shotgun (WGS) entry which is preliminary data.</text>
</comment>
<proteinExistence type="predicted"/>
<accession>A0AB34GSA6</accession>
<keyword evidence="3" id="KW-1185">Reference proteome</keyword>
<dbReference type="Proteomes" id="UP001159641">
    <property type="component" value="Unassembled WGS sequence"/>
</dbReference>
<sequence length="118" mass="13547">MARRRRELPRQPKHGNDKARRARECAGSGRRLSQRAARRLREAPAPPPALPRRGGFFPPCLELWSLRETELAASERLLDPDKQRGVLLPKAFHIPGWLLRLLKGCLLSGKERDLKPFR</sequence>
<gene>
    <name evidence="2" type="ORF">J1605_009266</name>
</gene>
<dbReference type="EMBL" id="JAIQCJ010002085">
    <property type="protein sequence ID" value="KAJ8783392.1"/>
    <property type="molecule type" value="Genomic_DNA"/>
</dbReference>
<dbReference type="AlphaFoldDB" id="A0AB34GSA6"/>
<protein>
    <submittedName>
        <fullName evidence="2">Uncharacterized protein</fullName>
    </submittedName>
</protein>
<name>A0AB34GSA6_ESCRO</name>
<evidence type="ECO:0000313" key="3">
    <source>
        <dbReference type="Proteomes" id="UP001159641"/>
    </source>
</evidence>
<evidence type="ECO:0000256" key="1">
    <source>
        <dbReference type="SAM" id="MobiDB-lite"/>
    </source>
</evidence>
<feature type="region of interest" description="Disordered" evidence="1">
    <location>
        <begin position="1"/>
        <end position="53"/>
    </location>
</feature>
<feature type="compositionally biased region" description="Basic and acidic residues" evidence="1">
    <location>
        <begin position="8"/>
        <end position="24"/>
    </location>
</feature>